<evidence type="ECO:0000313" key="2">
    <source>
        <dbReference type="EMBL" id="GBN70123.1"/>
    </source>
</evidence>
<accession>A0A4Y2R3D4</accession>
<dbReference type="Proteomes" id="UP000499080">
    <property type="component" value="Unassembled WGS sequence"/>
</dbReference>
<dbReference type="EMBL" id="BGPR01224984">
    <property type="protein sequence ID" value="GBN70123.1"/>
    <property type="molecule type" value="Genomic_DNA"/>
</dbReference>
<protein>
    <submittedName>
        <fullName evidence="2">Uncharacterized protein</fullName>
    </submittedName>
</protein>
<feature type="region of interest" description="Disordered" evidence="1">
    <location>
        <begin position="1"/>
        <end position="50"/>
    </location>
</feature>
<name>A0A4Y2R3D4_ARAVE</name>
<comment type="caution">
    <text evidence="2">The sequence shown here is derived from an EMBL/GenBank/DDBJ whole genome shotgun (WGS) entry which is preliminary data.</text>
</comment>
<feature type="non-terminal residue" evidence="2">
    <location>
        <position position="61"/>
    </location>
</feature>
<evidence type="ECO:0000313" key="3">
    <source>
        <dbReference type="Proteomes" id="UP000499080"/>
    </source>
</evidence>
<gene>
    <name evidence="2" type="ORF">AVEN_237681_1</name>
</gene>
<keyword evidence="3" id="KW-1185">Reference proteome</keyword>
<sequence>MEKKQSWDNGMEWSADECPALDSIPTPNENSSRQGERKSSPRNYDCGPSAVYVGFSISKLA</sequence>
<dbReference type="AlphaFoldDB" id="A0A4Y2R3D4"/>
<organism evidence="2 3">
    <name type="scientific">Araneus ventricosus</name>
    <name type="common">Orbweaver spider</name>
    <name type="synonym">Epeira ventricosa</name>
    <dbReference type="NCBI Taxonomy" id="182803"/>
    <lineage>
        <taxon>Eukaryota</taxon>
        <taxon>Metazoa</taxon>
        <taxon>Ecdysozoa</taxon>
        <taxon>Arthropoda</taxon>
        <taxon>Chelicerata</taxon>
        <taxon>Arachnida</taxon>
        <taxon>Araneae</taxon>
        <taxon>Araneomorphae</taxon>
        <taxon>Entelegynae</taxon>
        <taxon>Araneoidea</taxon>
        <taxon>Araneidae</taxon>
        <taxon>Araneus</taxon>
    </lineage>
</organism>
<reference evidence="2 3" key="1">
    <citation type="journal article" date="2019" name="Sci. Rep.">
        <title>Orb-weaving spider Araneus ventricosus genome elucidates the spidroin gene catalogue.</title>
        <authorList>
            <person name="Kono N."/>
            <person name="Nakamura H."/>
            <person name="Ohtoshi R."/>
            <person name="Moran D.A.P."/>
            <person name="Shinohara A."/>
            <person name="Yoshida Y."/>
            <person name="Fujiwara M."/>
            <person name="Mori M."/>
            <person name="Tomita M."/>
            <person name="Arakawa K."/>
        </authorList>
    </citation>
    <scope>NUCLEOTIDE SEQUENCE [LARGE SCALE GENOMIC DNA]</scope>
</reference>
<evidence type="ECO:0000256" key="1">
    <source>
        <dbReference type="SAM" id="MobiDB-lite"/>
    </source>
</evidence>
<proteinExistence type="predicted"/>